<organism evidence="1">
    <name type="scientific">Leptolyngbya boryana CZ1</name>
    <dbReference type="NCBI Taxonomy" id="3060204"/>
    <lineage>
        <taxon>Bacteria</taxon>
        <taxon>Bacillati</taxon>
        <taxon>Cyanobacteriota</taxon>
        <taxon>Cyanophyceae</taxon>
        <taxon>Leptolyngbyales</taxon>
        <taxon>Leptolyngbyaceae</taxon>
        <taxon>Leptolyngbya group</taxon>
        <taxon>Leptolyngbya</taxon>
    </lineage>
</organism>
<dbReference type="AlphaFoldDB" id="A0AA96WV78"/>
<evidence type="ECO:0000313" key="1">
    <source>
        <dbReference type="EMBL" id="WNZ46227.1"/>
    </source>
</evidence>
<proteinExistence type="predicted"/>
<dbReference type="RefSeq" id="WP_316427474.1">
    <property type="nucleotide sequence ID" value="NZ_CP130144.1"/>
</dbReference>
<gene>
    <name evidence="1" type="ORF">Q2T42_00035</name>
</gene>
<sequence length="137" mass="15503">MLTTLIWLIHPATLGVFVKTSGTWINVATVLIGSGLGIVLKAICPPNAAHHYSSARIADFVSRCNDGRKFAQGQAWHFRWRDCGLIGIVIGGLLGEWWRIMLNFVRSGCVGTSLRREAEVYRRIWRQVYCFALARWQ</sequence>
<reference evidence="1" key="1">
    <citation type="journal article" date="2023" name="Plants (Basel)">
        <title>Genomic Analysis of Leptolyngbya boryana CZ1 Reveals Efficient Carbon Fixation Modules.</title>
        <authorList>
            <person name="Bai X."/>
            <person name="Wang H."/>
            <person name="Cheng W."/>
            <person name="Wang J."/>
            <person name="Ma M."/>
            <person name="Hu H."/>
            <person name="Song Z."/>
            <person name="Ma H."/>
            <person name="Fan Y."/>
            <person name="Du C."/>
            <person name="Xu J."/>
        </authorList>
    </citation>
    <scope>NUCLEOTIDE SEQUENCE</scope>
    <source>
        <strain evidence="1">CZ1</strain>
    </source>
</reference>
<accession>A0AA96WV78</accession>
<reference evidence="1" key="2">
    <citation type="submission" date="2023-07" db="EMBL/GenBank/DDBJ databases">
        <authorList>
            <person name="Bai X.-H."/>
            <person name="Wang H.-H."/>
            <person name="Wang J."/>
            <person name="Ma M.-Y."/>
            <person name="Hu H.-H."/>
            <person name="Song Z.-L."/>
            <person name="Ma H.-G."/>
            <person name="Fan Y."/>
            <person name="Du C.-Y."/>
            <person name="Xu J.-C."/>
        </authorList>
    </citation>
    <scope>NUCLEOTIDE SEQUENCE</scope>
    <source>
        <strain evidence="1">CZ1</strain>
    </source>
</reference>
<protein>
    <submittedName>
        <fullName evidence="1">Uncharacterized protein</fullName>
    </submittedName>
</protein>
<name>A0AA96WV78_LEPBY</name>
<dbReference type="EMBL" id="CP130144">
    <property type="protein sequence ID" value="WNZ46227.1"/>
    <property type="molecule type" value="Genomic_DNA"/>
</dbReference>